<dbReference type="Proteomes" id="UP000295509">
    <property type="component" value="Unassembled WGS sequence"/>
</dbReference>
<accession>A0A4R8KP12</accession>
<comment type="caution">
    <text evidence="1">The sequence shown here is derived from an EMBL/GenBank/DDBJ whole genome shotgun (WGS) entry which is preliminary data.</text>
</comment>
<dbReference type="Gene3D" id="3.20.20.60">
    <property type="entry name" value="Phosphoenolpyruvate-binding domains"/>
    <property type="match status" value="1"/>
</dbReference>
<gene>
    <name evidence="1" type="ORF">BX592_15310</name>
</gene>
<evidence type="ECO:0000313" key="2">
    <source>
        <dbReference type="Proteomes" id="UP000295509"/>
    </source>
</evidence>
<dbReference type="GO" id="GO:0003824">
    <property type="term" value="F:catalytic activity"/>
    <property type="evidence" value="ECO:0007669"/>
    <property type="project" value="InterPro"/>
</dbReference>
<evidence type="ECO:0000313" key="1">
    <source>
        <dbReference type="EMBL" id="TDY31263.1"/>
    </source>
</evidence>
<evidence type="ECO:0008006" key="3">
    <source>
        <dbReference type="Google" id="ProtNLM"/>
    </source>
</evidence>
<feature type="non-terminal residue" evidence="1">
    <location>
        <position position="45"/>
    </location>
</feature>
<protein>
    <recommendedName>
        <fullName evidence="3">Methylisocitrate lyase</fullName>
    </recommendedName>
</protein>
<name>A0A4R8KP12_9BURK</name>
<organism evidence="1 2">
    <name type="scientific">Paraburkholderia rhizosphaerae</name>
    <dbReference type="NCBI Taxonomy" id="480658"/>
    <lineage>
        <taxon>Bacteria</taxon>
        <taxon>Pseudomonadati</taxon>
        <taxon>Pseudomonadota</taxon>
        <taxon>Betaproteobacteria</taxon>
        <taxon>Burkholderiales</taxon>
        <taxon>Burkholderiaceae</taxon>
        <taxon>Paraburkholderia</taxon>
    </lineage>
</organism>
<dbReference type="EMBL" id="SORE01000053">
    <property type="protein sequence ID" value="TDY31263.1"/>
    <property type="molecule type" value="Genomic_DNA"/>
</dbReference>
<reference evidence="1 2" key="1">
    <citation type="submission" date="2019-03" db="EMBL/GenBank/DDBJ databases">
        <title>Genomic Encyclopedia of Type Strains, Phase III (KMG-III): the genomes of soil and plant-associated and newly described type strains.</title>
        <authorList>
            <person name="Whitman W."/>
        </authorList>
    </citation>
    <scope>NUCLEOTIDE SEQUENCE [LARGE SCALE GENOMIC DNA]</scope>
    <source>
        <strain evidence="1 2">LMG 29544</strain>
    </source>
</reference>
<sequence length="45" mass="4517">MTNAASQSAGAAFRAAVAEEKPLQVVGAINANHALLAKHAGFKAI</sequence>
<keyword evidence="2" id="KW-1185">Reference proteome</keyword>
<dbReference type="SUPFAM" id="SSF51621">
    <property type="entry name" value="Phosphoenolpyruvate/pyruvate domain"/>
    <property type="match status" value="1"/>
</dbReference>
<proteinExistence type="predicted"/>
<dbReference type="InterPro" id="IPR040442">
    <property type="entry name" value="Pyrv_kinase-like_dom_sf"/>
</dbReference>
<dbReference type="InterPro" id="IPR015813">
    <property type="entry name" value="Pyrv/PenolPyrv_kinase-like_dom"/>
</dbReference>
<dbReference type="AlphaFoldDB" id="A0A4R8KP12"/>